<sequence length="262" mass="28537">MNKNIIMGLLVSLAGFTGTAQASLIQDNLADNSYLSSSGAASLSANTASEVDISGQFDLNGLDYDYAKISFSFVDDTYLFDDHHPGDLGEADNSWGERPYVRESGFVASWFYDGSEVMHFPFQDIIETAGISIGNILSGTASASYMDEHTVYAHEHDEYGHEWEPMPTCAPTCQEYSLEHSVQLEGYTGYFTFESVIPKRMIDSSLINGMLNFDINAVSGDFHLAAATLETFVSPASVPEPATTALLALGLFGVGLRRRNKC</sequence>
<feature type="chain" id="PRO_5042197781" evidence="1">
    <location>
        <begin position="23"/>
        <end position="262"/>
    </location>
</feature>
<organism evidence="3 4">
    <name type="scientific">Thalassomonas actiniarum</name>
    <dbReference type="NCBI Taxonomy" id="485447"/>
    <lineage>
        <taxon>Bacteria</taxon>
        <taxon>Pseudomonadati</taxon>
        <taxon>Pseudomonadota</taxon>
        <taxon>Gammaproteobacteria</taxon>
        <taxon>Alteromonadales</taxon>
        <taxon>Colwelliaceae</taxon>
        <taxon>Thalassomonas</taxon>
    </lineage>
</organism>
<evidence type="ECO:0000313" key="3">
    <source>
        <dbReference type="EMBL" id="WDD97129.1"/>
    </source>
</evidence>
<evidence type="ECO:0000259" key="2">
    <source>
        <dbReference type="Pfam" id="PF07589"/>
    </source>
</evidence>
<proteinExistence type="predicted"/>
<evidence type="ECO:0000313" key="4">
    <source>
        <dbReference type="Proteomes" id="UP000032568"/>
    </source>
</evidence>
<dbReference type="InterPro" id="IPR013424">
    <property type="entry name" value="Ice-binding_C"/>
</dbReference>
<dbReference type="NCBIfam" id="TIGR02595">
    <property type="entry name" value="PEP_CTERM"/>
    <property type="match status" value="1"/>
</dbReference>
<gene>
    <name evidence="3" type="ORF">SG35_017435</name>
</gene>
<keyword evidence="4" id="KW-1185">Reference proteome</keyword>
<name>A0AAE9YJL2_9GAMM</name>
<reference evidence="3 4" key="1">
    <citation type="journal article" date="2015" name="Genome Announc.">
        <title>Draft Genome Sequences of Marine Isolates of Thalassomonas viridans and Thalassomonas actiniarum.</title>
        <authorList>
            <person name="Olonade I."/>
            <person name="van Zyl L.J."/>
            <person name="Trindade M."/>
        </authorList>
    </citation>
    <scope>NUCLEOTIDE SEQUENCE [LARGE SCALE GENOMIC DNA]</scope>
    <source>
        <strain evidence="3 4">A5K-106</strain>
    </source>
</reference>
<dbReference type="Pfam" id="PF07589">
    <property type="entry name" value="PEP-CTERM"/>
    <property type="match status" value="1"/>
</dbReference>
<reference evidence="3 4" key="2">
    <citation type="journal article" date="2022" name="Mar. Drugs">
        <title>Bioassay-Guided Fractionation Leads to the Detection of Cholic Acid Generated by the Rare Thalassomonas sp.</title>
        <authorList>
            <person name="Pheiffer F."/>
            <person name="Schneider Y.K."/>
            <person name="Hansen E.H."/>
            <person name="Andersen J.H."/>
            <person name="Isaksson J."/>
            <person name="Busche T."/>
            <person name="R C."/>
            <person name="Kalinowski J."/>
            <person name="Zyl L.V."/>
            <person name="Trindade M."/>
        </authorList>
    </citation>
    <scope>NUCLEOTIDE SEQUENCE [LARGE SCALE GENOMIC DNA]</scope>
    <source>
        <strain evidence="3 4">A5K-106</strain>
    </source>
</reference>
<dbReference type="Proteomes" id="UP000032568">
    <property type="component" value="Chromosome"/>
</dbReference>
<feature type="signal peptide" evidence="1">
    <location>
        <begin position="1"/>
        <end position="22"/>
    </location>
</feature>
<evidence type="ECO:0000256" key="1">
    <source>
        <dbReference type="SAM" id="SignalP"/>
    </source>
</evidence>
<dbReference type="EMBL" id="CP059735">
    <property type="protein sequence ID" value="WDD97129.1"/>
    <property type="molecule type" value="Genomic_DNA"/>
</dbReference>
<dbReference type="RefSeq" id="WP_044831742.1">
    <property type="nucleotide sequence ID" value="NZ_CP059735.1"/>
</dbReference>
<dbReference type="AlphaFoldDB" id="A0AAE9YJL2"/>
<feature type="domain" description="Ice-binding protein C-terminal" evidence="2">
    <location>
        <begin position="237"/>
        <end position="259"/>
    </location>
</feature>
<protein>
    <submittedName>
        <fullName evidence="3">PEP-CTERM sorting domain-containing protein</fullName>
    </submittedName>
</protein>
<keyword evidence="1" id="KW-0732">Signal</keyword>
<dbReference type="KEGG" id="tact:SG35_017435"/>
<accession>A0AAE9YJL2</accession>